<comment type="caution">
    <text evidence="1">The sequence shown here is derived from an EMBL/GenBank/DDBJ whole genome shotgun (WGS) entry which is preliminary data.</text>
</comment>
<proteinExistence type="predicted"/>
<reference evidence="1 2" key="1">
    <citation type="journal article" date="2018" name="BMC Genomics">
        <title>Genomic comparison of Trypanosoma conorhini and Trypanosoma rangeli to Trypanosoma cruzi strains of high and low virulence.</title>
        <authorList>
            <person name="Bradwell K.R."/>
            <person name="Koparde V.N."/>
            <person name="Matveyev A.V."/>
            <person name="Serrano M.G."/>
            <person name="Alves J.M."/>
            <person name="Parikh H."/>
            <person name="Huang B."/>
            <person name="Lee V."/>
            <person name="Espinosa-Alvarez O."/>
            <person name="Ortiz P.A."/>
            <person name="Costa-Martins A.G."/>
            <person name="Teixeira M.M."/>
            <person name="Buck G.A."/>
        </authorList>
    </citation>
    <scope>NUCLEOTIDE SEQUENCE [LARGE SCALE GENOMIC DNA]</scope>
    <source>
        <strain evidence="1 2">AM80</strain>
    </source>
</reference>
<dbReference type="VEuPathDB" id="TriTrypDB:TRSC58_01709"/>
<organism evidence="1 2">
    <name type="scientific">Trypanosoma rangeli</name>
    <dbReference type="NCBI Taxonomy" id="5698"/>
    <lineage>
        <taxon>Eukaryota</taxon>
        <taxon>Discoba</taxon>
        <taxon>Euglenozoa</taxon>
        <taxon>Kinetoplastea</taxon>
        <taxon>Metakinetoplastina</taxon>
        <taxon>Trypanosomatida</taxon>
        <taxon>Trypanosomatidae</taxon>
        <taxon>Trypanosoma</taxon>
        <taxon>Herpetosoma</taxon>
    </lineage>
</organism>
<dbReference type="RefSeq" id="XP_029235360.1">
    <property type="nucleotide sequence ID" value="XM_029384780.1"/>
</dbReference>
<dbReference type="OMA" id="MQLCTSI"/>
<evidence type="ECO:0008006" key="3">
    <source>
        <dbReference type="Google" id="ProtNLM"/>
    </source>
</evidence>
<keyword evidence="2" id="KW-1185">Reference proteome</keyword>
<evidence type="ECO:0000313" key="2">
    <source>
        <dbReference type="Proteomes" id="UP000283634"/>
    </source>
</evidence>
<sequence length="1631" mass="181228">MRNPMIGSSLLSCLANRVAPFLLAPRKDDPDAFLRHLQLVSRDFLSRFSTPDAILTPYSSSQDQKRSTATRNFEEDASALSYSTARGTTDEVRALQTALSFPLGENELDNQMHLLELSIFLALLRHSRQSYKNIPLWGSLIEKMEDLNFYGIMQRGISRLWEVIEEQESELESHNELRLLRISCDVVLFFGEHALRCPPKDVLREFGALVQHMWDSHASIVVRRCAFVISAFLANYSYLLPLEVLCTHNTSLDSPHLMIVLARVPALRERTDDKSELLRATLEVVFTTTVYTTLTATYFRDDGVHSAAFAVVRQRFAAVLYDLFSGVSAEFWDYFTEKALLSALEGIAQHAALWDYMPSGVLLLRRHIQNYLMEGNSLYAVSLFNFYTSALAYHVGFGVLKEEENAILDKGASLYITNNSVPVEVAEDETAAHSRNTEGVTMVISDSPLKRTFRLLAMGWGAFRGREKVLVRSAFCLLHAFMLNYSNYQKDLEEVIGSNLHSLLHRLATVVLTESIDGEVDFVETFYGTISRFHHQLGNIAYAASKLLLPDLMRGVGVRWESTEIALLQLNLYAILYENYENAVPLGGIVEAVTHISPGLITCSSFAVEFFVPWLSAVQVVLLEAPYPLSSLLSSEGSTAKLISRLCEGVFVLLRELQSGNMFLCSLPAIPLLEGAIRLLSAAVSEEGHHNTLATCVIATYGENTLSACFMLYCILFSSNASASLVESTAGLLAYVVEHSQEKLFTTMRFHTSAELRRMLLSFIHQELQPPTPFNASINVIRLVSLRYLLRYDPASFYYLILPEETEAGDDSSELPLTRILRDKIKCGELNPLEKAECFELLRALEDVSYSITEAVNLMVGAKSDPAYVQSAFAAAVINYICGVLLNKMRLEGGRNIKYGDEGGLQQGSPGRPVIQTEKGKKISGNAAVICTMLDAGSDALKECIAFYRATEGELGPANDRVDSFLSVDTLSKRNTQQIVPSRVAQDFTSSLSTVPTIGPRVLPMQPGTGNLKLKPMLLGDSFLLWEEDDDNVVLLNRMASALEAITRLTASLEAVAWLTYGEREASSTAIKLLNLSLDGIQMVGPTANPLRGLMWFSFEGWLSLARGAASVHMQALAESVLTPSTTGLNDLFRTFVKLMVSNRDNIDVVCQGLSILSAFQPSEASDEGTAIQLFELIAEVLEKHVTVAPSRALATLIFGCGIIYTRIGKFAPVRCAIRSVESLWSCATHVSHMILVTEPASALSDFFDYVVDAVITLLLYTDELTVYFSHTRVMAMANALGQFNQATVYDPVANLYRPQAWHRAWLSVLCLLQTVLVNVEANRLSRSEWLDVVLTLAVTSPRFQDAISCFMSRSNVQETKPFPWEVREMQLCTSIIALLASFGVSTASLTPHVQRCFCRIRRYRIQTMTVVDERVTEALLVAVVRDQLFYLIQQFPPPAFSDEELFVVTIKRYRTSPINGSAVPAGGSPQEGVVDDEGEVKREELLSLDVLRSFILREINIVRRSHQDSSPGAKVSYSPEHTPSLYSSFTTVASVDSIMETESREGSSQGIALHIEIVKLALSLFLRYARLHLSTRSLALLDRQELSVSLQKLLYALNRLIHDVRRLGSSALTLVVENVREELKSLAAIL</sequence>
<name>A0A422N2M9_TRYRA</name>
<dbReference type="OrthoDB" id="242880at2759"/>
<dbReference type="Proteomes" id="UP000283634">
    <property type="component" value="Unassembled WGS sequence"/>
</dbReference>
<evidence type="ECO:0000313" key="1">
    <source>
        <dbReference type="EMBL" id="RNE99728.1"/>
    </source>
</evidence>
<dbReference type="GeneID" id="40331949"/>
<accession>A0A422N2M9</accession>
<gene>
    <name evidence="1" type="ORF">TraAM80_08016</name>
</gene>
<protein>
    <recommendedName>
        <fullName evidence="3">Nucleoporin</fullName>
    </recommendedName>
</protein>
<dbReference type="EMBL" id="MKGL01000367">
    <property type="protein sequence ID" value="RNE99728.1"/>
    <property type="molecule type" value="Genomic_DNA"/>
</dbReference>